<organism evidence="2 3">
    <name type="scientific">Mycoplasma wenyonii (strain Massachusetts)</name>
    <name type="common">Eperythrozoon wenyonii</name>
    <dbReference type="NCBI Taxonomy" id="1197325"/>
    <lineage>
        <taxon>Bacteria</taxon>
        <taxon>Bacillati</taxon>
        <taxon>Mycoplasmatota</taxon>
        <taxon>Mollicutes</taxon>
        <taxon>Mycoplasmataceae</taxon>
        <taxon>Mycoplasma</taxon>
    </lineage>
</organism>
<dbReference type="AlphaFoldDB" id="I6Z6X3"/>
<dbReference type="RefSeq" id="WP_014850057.1">
    <property type="nucleotide sequence ID" value="NC_018149.1"/>
</dbReference>
<dbReference type="EMBL" id="CP003703">
    <property type="protein sequence ID" value="AFN65348.1"/>
    <property type="molecule type" value="Genomic_DNA"/>
</dbReference>
<protein>
    <submittedName>
        <fullName evidence="2">Uncharacterized protein</fullName>
    </submittedName>
</protein>
<dbReference type="HOGENOM" id="CLU_2181008_0_0_14"/>
<keyword evidence="3" id="KW-1185">Reference proteome</keyword>
<proteinExistence type="predicted"/>
<gene>
    <name evidence="2" type="ordered locus">WEN_02825</name>
</gene>
<keyword evidence="1" id="KW-1133">Transmembrane helix</keyword>
<evidence type="ECO:0000313" key="2">
    <source>
        <dbReference type="EMBL" id="AFN65348.1"/>
    </source>
</evidence>
<name>I6Z6X3_MYCWM</name>
<feature type="transmembrane region" description="Helical" evidence="1">
    <location>
        <begin position="23"/>
        <end position="53"/>
    </location>
</feature>
<keyword evidence="1" id="KW-0472">Membrane</keyword>
<dbReference type="KEGG" id="mwe:WEN_02825"/>
<dbReference type="Proteomes" id="UP000009005">
    <property type="component" value="Chromosome"/>
</dbReference>
<dbReference type="OrthoDB" id="10012754at2"/>
<evidence type="ECO:0000313" key="3">
    <source>
        <dbReference type="Proteomes" id="UP000009005"/>
    </source>
</evidence>
<sequence length="109" mass="12400">MTKQNFLCCCKNRWTKYGPCKRIVVTVLLFISLVFLSALSLVVLPAITTFYFVSGTIRNILEIQTSCRGGTVSPTIEKEVVGEIADSDEDFVKFPSKDPRYVRRMKNQK</sequence>
<keyword evidence="1" id="KW-0812">Transmembrane</keyword>
<dbReference type="PATRIC" id="fig|1197325.3.peg.608"/>
<accession>I6Z6X3</accession>
<reference evidence="2 3" key="1">
    <citation type="journal article" date="2012" name="J. Bacteriol.">
        <title>Complete genome sequence of Mycoplasma wenyonii strain Massachusetts.</title>
        <authorList>
            <person name="Dos Santos A.P."/>
            <person name="Guimaraes A.M."/>
            <person name="do Nascimento N.C."/>
            <person name="Sanmiguel P.J."/>
            <person name="Messick J.B."/>
        </authorList>
    </citation>
    <scope>NUCLEOTIDE SEQUENCE [LARGE SCALE GENOMIC DNA]</scope>
    <source>
        <strain evidence="2 3">Massachusetts</strain>
    </source>
</reference>
<dbReference type="STRING" id="1197325.WEN_02825"/>
<evidence type="ECO:0000256" key="1">
    <source>
        <dbReference type="SAM" id="Phobius"/>
    </source>
</evidence>